<proteinExistence type="predicted"/>
<dbReference type="PANTHER" id="PTHR43479:SF11">
    <property type="entry name" value="ACREF_ENVCD OPERON REPRESSOR-RELATED"/>
    <property type="match status" value="1"/>
</dbReference>
<accession>A0A7C8GPU0</accession>
<dbReference type="AlphaFoldDB" id="A0A7C8GPU0"/>
<evidence type="ECO:0000259" key="4">
    <source>
        <dbReference type="PROSITE" id="PS50977"/>
    </source>
</evidence>
<dbReference type="GO" id="GO:0003677">
    <property type="term" value="F:DNA binding"/>
    <property type="evidence" value="ECO:0007669"/>
    <property type="project" value="UniProtKB-UniRule"/>
</dbReference>
<comment type="caution">
    <text evidence="5">The sequence shown here is derived from an EMBL/GenBank/DDBJ whole genome shotgun (WGS) entry which is preliminary data.</text>
</comment>
<feature type="DNA-binding region" description="H-T-H motif" evidence="3">
    <location>
        <begin position="32"/>
        <end position="51"/>
    </location>
</feature>
<keyword evidence="1" id="KW-0678">Repressor</keyword>
<feature type="non-terminal residue" evidence="5">
    <location>
        <position position="150"/>
    </location>
</feature>
<feature type="domain" description="HTH tetR-type" evidence="4">
    <location>
        <begin position="9"/>
        <end position="69"/>
    </location>
</feature>
<dbReference type="InterPro" id="IPR001647">
    <property type="entry name" value="HTH_TetR"/>
</dbReference>
<gene>
    <name evidence="5" type="ORF">F9U64_22420</name>
</gene>
<dbReference type="RefSeq" id="WP_228275864.1">
    <property type="nucleotide sequence ID" value="NZ_ML762466.1"/>
</dbReference>
<dbReference type="Proteomes" id="UP000480246">
    <property type="component" value="Unassembled WGS sequence"/>
</dbReference>
<reference evidence="5 6" key="1">
    <citation type="submission" date="2019-10" db="EMBL/GenBank/DDBJ databases">
        <title>Gracilibacillus sp. nov. isolated from rice seeds.</title>
        <authorList>
            <person name="He S."/>
        </authorList>
    </citation>
    <scope>NUCLEOTIDE SEQUENCE [LARGE SCALE GENOMIC DNA]</scope>
    <source>
        <strain evidence="5 6">TD8</strain>
    </source>
</reference>
<protein>
    <submittedName>
        <fullName evidence="5">TetR/AcrR family transcriptional regulator</fullName>
    </submittedName>
</protein>
<dbReference type="InterPro" id="IPR009057">
    <property type="entry name" value="Homeodomain-like_sf"/>
</dbReference>
<evidence type="ECO:0000256" key="1">
    <source>
        <dbReference type="ARBA" id="ARBA00022491"/>
    </source>
</evidence>
<sequence>MRKSKEETELTIHKLKQIAKQHFIEKGYSQVVLEEIVQEANLTRGALYHHFKSKKALFSAVFETIQQEVAEFVETEAMKTDDEWLQLMKGCRAFLIAATESRNVKILLIDGPAVLGWETFRQMDERYSMKSLREQLETLQNNNQLKEISI</sequence>
<dbReference type="PRINTS" id="PR00455">
    <property type="entry name" value="HTHTETR"/>
</dbReference>
<dbReference type="PANTHER" id="PTHR43479">
    <property type="entry name" value="ACREF/ENVCD OPERON REPRESSOR-RELATED"/>
    <property type="match status" value="1"/>
</dbReference>
<keyword evidence="6" id="KW-1185">Reference proteome</keyword>
<evidence type="ECO:0000256" key="3">
    <source>
        <dbReference type="PROSITE-ProRule" id="PRU00335"/>
    </source>
</evidence>
<dbReference type="SUPFAM" id="SSF46689">
    <property type="entry name" value="Homeodomain-like"/>
    <property type="match status" value="1"/>
</dbReference>
<dbReference type="InterPro" id="IPR050624">
    <property type="entry name" value="HTH-type_Tx_Regulator"/>
</dbReference>
<evidence type="ECO:0000313" key="5">
    <source>
        <dbReference type="EMBL" id="KAB8125572.1"/>
    </source>
</evidence>
<dbReference type="InterPro" id="IPR049484">
    <property type="entry name" value="Rv0078-like_C"/>
</dbReference>
<evidence type="ECO:0000256" key="2">
    <source>
        <dbReference type="ARBA" id="ARBA00023125"/>
    </source>
</evidence>
<dbReference type="Pfam" id="PF00440">
    <property type="entry name" value="TetR_N"/>
    <property type="match status" value="1"/>
</dbReference>
<dbReference type="Gene3D" id="1.10.357.10">
    <property type="entry name" value="Tetracycline Repressor, domain 2"/>
    <property type="match status" value="1"/>
</dbReference>
<dbReference type="Pfam" id="PF21351">
    <property type="entry name" value="TetR_C_41"/>
    <property type="match status" value="1"/>
</dbReference>
<evidence type="ECO:0000313" key="6">
    <source>
        <dbReference type="Proteomes" id="UP000480246"/>
    </source>
</evidence>
<keyword evidence="2 3" id="KW-0238">DNA-binding</keyword>
<organism evidence="5 6">
    <name type="scientific">Gracilibacillus oryzae</name>
    <dbReference type="NCBI Taxonomy" id="1672701"/>
    <lineage>
        <taxon>Bacteria</taxon>
        <taxon>Bacillati</taxon>
        <taxon>Bacillota</taxon>
        <taxon>Bacilli</taxon>
        <taxon>Bacillales</taxon>
        <taxon>Bacillaceae</taxon>
        <taxon>Gracilibacillus</taxon>
    </lineage>
</organism>
<name>A0A7C8GPU0_9BACI</name>
<dbReference type="EMBL" id="WEID01000136">
    <property type="protein sequence ID" value="KAB8125572.1"/>
    <property type="molecule type" value="Genomic_DNA"/>
</dbReference>
<dbReference type="PROSITE" id="PS50977">
    <property type="entry name" value="HTH_TETR_2"/>
    <property type="match status" value="1"/>
</dbReference>